<sequence>MVSTPKTSNKVPSPRDDSNKVNMSQYPGFVQCVDPASTGSPQAKSGTYDSSAFYELYDLITGNDILVNDLFHSETSTYDFSPELNSSMTTPSLILDSISTPRDLNDSPIFNNAFISSPIEPAIDFFPDLSNDPTASSSTTRNLMQISSVPSVPSVTIPVDDPPLNNISALSPALNIPWSTDITNSSSTDNMHTSSNSLSNYSVVSSPSSTAVSSAATSPLTTSIRARNRKRSANELDKDPQLMADELALKRAKNTDAARRSRLRKAKKMEGLEKEVNELKTENIDLQTRIAVLESEKKGLESKNAEKESRVKMLEQQLAEAHERLIKRT</sequence>
<protein>
    <submittedName>
        <fullName evidence="6">General control protein GCN4</fullName>
    </submittedName>
</protein>
<dbReference type="InterPro" id="IPR004827">
    <property type="entry name" value="bZIP"/>
</dbReference>
<name>A0A1D1Y6D5_9ARAE</name>
<reference evidence="6" key="1">
    <citation type="submission" date="2015-07" db="EMBL/GenBank/DDBJ databases">
        <title>Transcriptome Assembly of Anthurium amnicola.</title>
        <authorList>
            <person name="Suzuki J."/>
        </authorList>
    </citation>
    <scope>NUCLEOTIDE SEQUENCE</scope>
</reference>
<keyword evidence="2" id="KW-0804">Transcription</keyword>
<keyword evidence="3" id="KW-0175">Coiled coil</keyword>
<feature type="region of interest" description="Disordered" evidence="4">
    <location>
        <begin position="1"/>
        <end position="24"/>
    </location>
</feature>
<feature type="coiled-coil region" evidence="3">
    <location>
        <begin position="262"/>
        <end position="324"/>
    </location>
</feature>
<dbReference type="AlphaFoldDB" id="A0A1D1Y6D5"/>
<dbReference type="GO" id="GO:0003700">
    <property type="term" value="F:DNA-binding transcription factor activity"/>
    <property type="evidence" value="ECO:0007669"/>
    <property type="project" value="InterPro"/>
</dbReference>
<evidence type="ECO:0000256" key="2">
    <source>
        <dbReference type="ARBA" id="ARBA00023163"/>
    </source>
</evidence>
<evidence type="ECO:0000256" key="1">
    <source>
        <dbReference type="ARBA" id="ARBA00023015"/>
    </source>
</evidence>
<dbReference type="CDD" id="cd12193">
    <property type="entry name" value="bZIP_GCN4"/>
    <property type="match status" value="1"/>
</dbReference>
<evidence type="ECO:0000313" key="6">
    <source>
        <dbReference type="EMBL" id="JAT50204.1"/>
    </source>
</evidence>
<dbReference type="SMART" id="SM00338">
    <property type="entry name" value="BRLZ"/>
    <property type="match status" value="1"/>
</dbReference>
<evidence type="ECO:0000256" key="4">
    <source>
        <dbReference type="SAM" id="MobiDB-lite"/>
    </source>
</evidence>
<feature type="compositionally biased region" description="Polar residues" evidence="4">
    <location>
        <begin position="1"/>
        <end position="11"/>
    </location>
</feature>
<dbReference type="PROSITE" id="PS00036">
    <property type="entry name" value="BZIP_BASIC"/>
    <property type="match status" value="1"/>
</dbReference>
<organism evidence="6">
    <name type="scientific">Anthurium amnicola</name>
    <dbReference type="NCBI Taxonomy" id="1678845"/>
    <lineage>
        <taxon>Eukaryota</taxon>
        <taxon>Viridiplantae</taxon>
        <taxon>Streptophyta</taxon>
        <taxon>Embryophyta</taxon>
        <taxon>Tracheophyta</taxon>
        <taxon>Spermatophyta</taxon>
        <taxon>Magnoliopsida</taxon>
        <taxon>Liliopsida</taxon>
        <taxon>Araceae</taxon>
        <taxon>Pothoideae</taxon>
        <taxon>Potheae</taxon>
        <taxon>Anthurium</taxon>
    </lineage>
</organism>
<dbReference type="Pfam" id="PF07716">
    <property type="entry name" value="bZIP_2"/>
    <property type="match status" value="1"/>
</dbReference>
<dbReference type="PROSITE" id="PS50217">
    <property type="entry name" value="BZIP"/>
    <property type="match status" value="1"/>
</dbReference>
<gene>
    <name evidence="6" type="primary">GCN4_0</name>
    <name evidence="6" type="ORF">g.49170</name>
</gene>
<proteinExistence type="predicted"/>
<evidence type="ECO:0000259" key="5">
    <source>
        <dbReference type="PROSITE" id="PS50217"/>
    </source>
</evidence>
<dbReference type="Gene3D" id="3.30.160.60">
    <property type="entry name" value="Classic Zinc Finger"/>
    <property type="match status" value="1"/>
</dbReference>
<feature type="domain" description="BZIP" evidence="5">
    <location>
        <begin position="250"/>
        <end position="307"/>
    </location>
</feature>
<dbReference type="InterPro" id="IPR046347">
    <property type="entry name" value="bZIP_sf"/>
</dbReference>
<dbReference type="EMBL" id="GDJX01017732">
    <property type="protein sequence ID" value="JAT50204.1"/>
    <property type="molecule type" value="Transcribed_RNA"/>
</dbReference>
<accession>A0A1D1Y6D5</accession>
<evidence type="ECO:0000256" key="3">
    <source>
        <dbReference type="SAM" id="Coils"/>
    </source>
</evidence>
<keyword evidence="1" id="KW-0805">Transcription regulation</keyword>
<dbReference type="SUPFAM" id="SSF57959">
    <property type="entry name" value="Leucine zipper domain"/>
    <property type="match status" value="1"/>
</dbReference>